<evidence type="ECO:0000256" key="3">
    <source>
        <dbReference type="ARBA" id="ARBA00022705"/>
    </source>
</evidence>
<keyword evidence="5" id="KW-0131">Cell cycle</keyword>
<geneLocation type="nucleomorph" evidence="6"/>
<name>J7GB08_9CRYP</name>
<keyword evidence="6" id="KW-0542">Nucleomorph</keyword>
<dbReference type="GO" id="GO:0003682">
    <property type="term" value="F:chromatin binding"/>
    <property type="evidence" value="ECO:0007669"/>
    <property type="project" value="TreeGrafter"/>
</dbReference>
<comment type="similarity">
    <text evidence="2">Belongs to the CDC45 family.</text>
</comment>
<dbReference type="AlphaFoldDB" id="J7GB08"/>
<evidence type="ECO:0000256" key="4">
    <source>
        <dbReference type="ARBA" id="ARBA00023242"/>
    </source>
</evidence>
<dbReference type="GO" id="GO:0000727">
    <property type="term" value="P:double-strand break repair via break-induced replication"/>
    <property type="evidence" value="ECO:0007669"/>
    <property type="project" value="TreeGrafter"/>
</dbReference>
<evidence type="ECO:0000313" key="7">
    <source>
        <dbReference type="Proteomes" id="UP000243348"/>
    </source>
</evidence>
<dbReference type="GO" id="GO:0003697">
    <property type="term" value="F:single-stranded DNA binding"/>
    <property type="evidence" value="ECO:0007669"/>
    <property type="project" value="TreeGrafter"/>
</dbReference>
<organism evidence="6 7">
    <name type="scientific">Chroomonas mesostigmatica CCMP1168</name>
    <dbReference type="NCBI Taxonomy" id="1195612"/>
    <lineage>
        <taxon>Eukaryota</taxon>
        <taxon>Cryptophyceae</taxon>
        <taxon>Pyrenomonadales</taxon>
        <taxon>Chroomonadaceae</taxon>
        <taxon>Chroomonas</taxon>
    </lineage>
</organism>
<reference evidence="6 7" key="1">
    <citation type="journal article" date="2012" name="Genome Biol. Evol.">
        <title>Nucleomorph genome sequence of the cryptophyte alga Chroomonas mesostigmatica CCMP1168 reveals lineage-specific gene loss and genome complexity.</title>
        <authorList>
            <person name="Moore C.E."/>
            <person name="Curtis B."/>
            <person name="Mills T."/>
            <person name="Tanifuji G."/>
            <person name="Archibald J.M."/>
        </authorList>
    </citation>
    <scope>NUCLEOTIDE SEQUENCE [LARGE SCALE GENOMIC DNA]</scope>
    <source>
        <strain evidence="6 7">CCMP1168</strain>
    </source>
</reference>
<gene>
    <name evidence="6" type="ORF">CMESO_443</name>
</gene>
<proteinExistence type="inferred from homology"/>
<dbReference type="PANTHER" id="PTHR10507">
    <property type="entry name" value="CDC45-RELATED PROTEIN"/>
    <property type="match status" value="1"/>
</dbReference>
<evidence type="ECO:0000313" key="6">
    <source>
        <dbReference type="EMBL" id="AFP65595.1"/>
    </source>
</evidence>
<keyword evidence="3" id="KW-0235">DNA replication</keyword>
<evidence type="ECO:0000256" key="2">
    <source>
        <dbReference type="ARBA" id="ARBA00010727"/>
    </source>
</evidence>
<evidence type="ECO:0000256" key="1">
    <source>
        <dbReference type="ARBA" id="ARBA00004123"/>
    </source>
</evidence>
<sequence length="532" mass="63810">MIINFLDTESIKKNRSELKNGLFDLLIFFGLDLESILISRILSTFFQNKFISYELCPVHSWEKFNNRCKKISNQKLNFLQIFLINFGGNINLKKFLDKNNLTFINIFVFHPITVIHRKNVISKQIFVFNNKSYWKCHLENIITKSCLKSNLFRNLPTKTQIFSNFLLRTKKEKLESFWFQVISISNLHFSKKIDDETYSKEMKILEQILRKHFKKKNPKILSNDSNFYKVEPSVEISSSLLRHWSIFESMTNTPRLFSYFCLWKKSGIKKISKYFLKMGFSMKEANIYWNLLSFEKKKKFKNNFQNELNRFGIHNLKFNSFVKTYLFENSIEKFKNQKISAQDCIYGLNSLFDFEINEYKKKKKKKKTKRFNNCFKALHAFKFINLGIKLSKKILQFSSRLSWLIILKKLYIPETYFCYSYLRNIQNSKITYEMIKNLSFFLVSIFSSSEFKKKEIFILFIPFSTKTIIAGHIFDKNQEKRLKRLTNFKNIILEMGSNLGDDLFFFLEIEKYDEIKFLKQLKIKKGISFDKF</sequence>
<comment type="subcellular location">
    <subcellularLocation>
        <location evidence="1">Nucleus</location>
    </subcellularLocation>
</comment>
<dbReference type="GO" id="GO:0031261">
    <property type="term" value="C:DNA replication preinitiation complex"/>
    <property type="evidence" value="ECO:0007669"/>
    <property type="project" value="TreeGrafter"/>
</dbReference>
<dbReference type="InterPro" id="IPR003874">
    <property type="entry name" value="CDC45"/>
</dbReference>
<accession>J7GB08</accession>
<dbReference type="GO" id="GO:0006270">
    <property type="term" value="P:DNA replication initiation"/>
    <property type="evidence" value="ECO:0007669"/>
    <property type="project" value="InterPro"/>
</dbReference>
<dbReference type="Pfam" id="PF02724">
    <property type="entry name" value="CDC45"/>
    <property type="match status" value="2"/>
</dbReference>
<protein>
    <submittedName>
        <fullName evidence="6">Uncharacterized protein</fullName>
    </submittedName>
</protein>
<dbReference type="PANTHER" id="PTHR10507:SF0">
    <property type="entry name" value="CELL DIVISION CONTROL PROTEIN 45 HOMOLOG"/>
    <property type="match status" value="1"/>
</dbReference>
<dbReference type="GO" id="GO:1902977">
    <property type="term" value="P:mitotic DNA replication preinitiation complex assembly"/>
    <property type="evidence" value="ECO:0007669"/>
    <property type="project" value="TreeGrafter"/>
</dbReference>
<keyword evidence="4" id="KW-0539">Nucleus</keyword>
<dbReference type="GO" id="GO:0003688">
    <property type="term" value="F:DNA replication origin binding"/>
    <property type="evidence" value="ECO:0007669"/>
    <property type="project" value="TreeGrafter"/>
</dbReference>
<dbReference type="EMBL" id="CP003682">
    <property type="protein sequence ID" value="AFP65595.1"/>
    <property type="molecule type" value="Genomic_DNA"/>
</dbReference>
<dbReference type="Proteomes" id="UP000243348">
    <property type="component" value="Nucleomorph 3"/>
</dbReference>
<evidence type="ECO:0000256" key="5">
    <source>
        <dbReference type="ARBA" id="ARBA00023306"/>
    </source>
</evidence>